<proteinExistence type="predicted"/>
<feature type="domain" description="Heparinase II/III-like C-terminal" evidence="5">
    <location>
        <begin position="337"/>
        <end position="576"/>
    </location>
</feature>
<keyword evidence="8" id="KW-1185">Reference proteome</keyword>
<evidence type="ECO:0000256" key="1">
    <source>
        <dbReference type="ARBA" id="ARBA00004418"/>
    </source>
</evidence>
<feature type="domain" description="Heparin-sulfate lyase N-terminal" evidence="6">
    <location>
        <begin position="149"/>
        <end position="322"/>
    </location>
</feature>
<reference evidence="8" key="1">
    <citation type="journal article" date="2019" name="Int. J. Syst. Evol. Microbiol.">
        <title>The Global Catalogue of Microorganisms (GCM) 10K type strain sequencing project: providing services to taxonomists for standard genome sequencing and annotation.</title>
        <authorList>
            <consortium name="The Broad Institute Genomics Platform"/>
            <consortium name="The Broad Institute Genome Sequencing Center for Infectious Disease"/>
            <person name="Wu L."/>
            <person name="Ma J."/>
        </authorList>
    </citation>
    <scope>NUCLEOTIDE SEQUENCE [LARGE SCALE GENOMIC DNA]</scope>
    <source>
        <strain evidence="8">CGMCC 4.7192</strain>
    </source>
</reference>
<evidence type="ECO:0000313" key="8">
    <source>
        <dbReference type="Proteomes" id="UP001597294"/>
    </source>
</evidence>
<gene>
    <name evidence="7" type="ORF">ACFSKO_05095</name>
</gene>
<dbReference type="Gene3D" id="2.70.98.70">
    <property type="match status" value="1"/>
</dbReference>
<dbReference type="Proteomes" id="UP001597294">
    <property type="component" value="Unassembled WGS sequence"/>
</dbReference>
<keyword evidence="4" id="KW-0456">Lyase</keyword>
<evidence type="ECO:0000313" key="7">
    <source>
        <dbReference type="EMBL" id="MFD2204971.1"/>
    </source>
</evidence>
<name>A0ABW5BHM7_9PROT</name>
<dbReference type="InterPro" id="IPR031680">
    <property type="entry name" value="Hepar_II_III_N"/>
</dbReference>
<sequence length="597" mass="66292">MEGRSQTHSTDTNKTVGRWLRGKTSLPERLASFFRLPLHTALERLSFKLKYPLYSSPLYRWLLQGKSVPNLNYTPTDPWLGDPAKGRDILNGKIELAGQTITNPAPLWAPLGAQSDWLKEYHSFSWLRSLRSSAGDHARRTAREMVKRWIEDNSRWRAMSWEPATTGCRLSNWLGHYEFIGSSADIDTRQSLHDSLAQQARYLSHCLPAGLAGVNLIRAIKGLLYAGVCLPEGKEWLNHALNLLSKELSQQILPDGGHIQRSPHIHLEVLRHLIDIRATLHAGGEAVPGSIISAIESMSPVLRLFLHADGGLCLFNDSNEDHGWQIDMVLQRAEGRKQPLMSAPQSGFQRVQSGRILLIVDAGAPPPPGYDLTAHAGTLSFEMSIGRERLISNCGVQRHHPQWQWVPRATAAHSTATLAETNSAHLTPFGGLAKRPQNVTCRRDEDGGEISLDMSHDGYTERFGITHQRHLTALAKGAGIEGCDQFALNAIGNHNSRQEFAIRFHLHSDVQASTNKDGEAVLLRLQKGGGWQFTCTDAHVALEPSVYLGKAGEIRRCQQIVLSGITLSKDTVINWSLLRVTAKKPPAKNNQTNLWDL</sequence>
<dbReference type="Pfam" id="PF16889">
    <property type="entry name" value="Hepar_II_III_N"/>
    <property type="match status" value="1"/>
</dbReference>
<evidence type="ECO:0000256" key="3">
    <source>
        <dbReference type="ARBA" id="ARBA00022764"/>
    </source>
</evidence>
<comment type="caution">
    <text evidence="7">The sequence shown here is derived from an EMBL/GenBank/DDBJ whole genome shotgun (WGS) entry which is preliminary data.</text>
</comment>
<dbReference type="Gene3D" id="1.50.10.100">
    <property type="entry name" value="Chondroitin AC/alginate lyase"/>
    <property type="match status" value="1"/>
</dbReference>
<dbReference type="Pfam" id="PF07940">
    <property type="entry name" value="Hepar_II_III_C"/>
    <property type="match status" value="1"/>
</dbReference>
<keyword evidence="3" id="KW-0574">Periplasm</keyword>
<evidence type="ECO:0000256" key="4">
    <source>
        <dbReference type="ARBA" id="ARBA00023239"/>
    </source>
</evidence>
<dbReference type="PANTHER" id="PTHR39210">
    <property type="entry name" value="HEPARIN-SULFATE LYASE"/>
    <property type="match status" value="1"/>
</dbReference>
<dbReference type="SUPFAM" id="SSF48230">
    <property type="entry name" value="Chondroitin AC/alginate lyase"/>
    <property type="match status" value="1"/>
</dbReference>
<dbReference type="PANTHER" id="PTHR39210:SF1">
    <property type="entry name" value="HEPARIN-SULFATE LYASE"/>
    <property type="match status" value="1"/>
</dbReference>
<protein>
    <submittedName>
        <fullName evidence="7">Heparinase II/III family protein</fullName>
    </submittedName>
</protein>
<accession>A0ABW5BHM7</accession>
<evidence type="ECO:0000256" key="2">
    <source>
        <dbReference type="ARBA" id="ARBA00022729"/>
    </source>
</evidence>
<dbReference type="EMBL" id="JBHUII010000001">
    <property type="protein sequence ID" value="MFD2204971.1"/>
    <property type="molecule type" value="Genomic_DNA"/>
</dbReference>
<comment type="subcellular location">
    <subcellularLocation>
        <location evidence="1">Periplasm</location>
    </subcellularLocation>
</comment>
<evidence type="ECO:0000259" key="6">
    <source>
        <dbReference type="Pfam" id="PF16889"/>
    </source>
</evidence>
<dbReference type="InterPro" id="IPR012480">
    <property type="entry name" value="Hepar_II_III_C"/>
</dbReference>
<dbReference type="RefSeq" id="WP_380249068.1">
    <property type="nucleotide sequence ID" value="NZ_JBHUII010000001.1"/>
</dbReference>
<keyword evidence="2" id="KW-0732">Signal</keyword>
<organism evidence="7 8">
    <name type="scientific">Kiloniella antarctica</name>
    <dbReference type="NCBI Taxonomy" id="1550907"/>
    <lineage>
        <taxon>Bacteria</taxon>
        <taxon>Pseudomonadati</taxon>
        <taxon>Pseudomonadota</taxon>
        <taxon>Alphaproteobacteria</taxon>
        <taxon>Rhodospirillales</taxon>
        <taxon>Kiloniellaceae</taxon>
        <taxon>Kiloniella</taxon>
    </lineage>
</organism>
<evidence type="ECO:0000259" key="5">
    <source>
        <dbReference type="Pfam" id="PF07940"/>
    </source>
</evidence>
<dbReference type="InterPro" id="IPR008929">
    <property type="entry name" value="Chondroitin_lyas"/>
</dbReference>